<keyword evidence="1" id="KW-0732">Signal</keyword>
<dbReference type="Proteomes" id="UP001153076">
    <property type="component" value="Unassembled WGS sequence"/>
</dbReference>
<proteinExistence type="inferred from homology"/>
<comment type="caution">
    <text evidence="5">The sequence shown here is derived from an EMBL/GenBank/DDBJ whole genome shotgun (WGS) entry which is preliminary data.</text>
</comment>
<name>A0A9Q1K2R3_9CARY</name>
<dbReference type="SMART" id="SM00856">
    <property type="entry name" value="PMEI"/>
    <property type="match status" value="1"/>
</dbReference>
<dbReference type="Gene3D" id="1.20.140.40">
    <property type="entry name" value="Invertase/pectin methylesterase inhibitor family protein"/>
    <property type="match status" value="1"/>
</dbReference>
<sequence length="170" mass="18662">MELALGNATNTVQIISKMLDKNTSDPHCQSCVESCLELYSAMSAILEDSISEFLSKQYDPVYMSVSTIMQATNICEESFTVEGEESPLTKENHSLTQLCGIVLCIIDLMSPVLDSQSSRAVFPRALRQKADYVGPQGLRYWGRELNTYGALCLTGSAFNPFIDMSNAPGL</sequence>
<protein>
    <recommendedName>
        <fullName evidence="4">Pectinesterase inhibitor domain-containing protein</fullName>
    </recommendedName>
</protein>
<comment type="similarity">
    <text evidence="3">Belongs to the PMEI family.</text>
</comment>
<reference evidence="5" key="1">
    <citation type="submission" date="2022-04" db="EMBL/GenBank/DDBJ databases">
        <title>Carnegiea gigantea Genome sequencing and assembly v2.</title>
        <authorList>
            <person name="Copetti D."/>
            <person name="Sanderson M.J."/>
            <person name="Burquez A."/>
            <person name="Wojciechowski M.F."/>
        </authorList>
    </citation>
    <scope>NUCLEOTIDE SEQUENCE</scope>
    <source>
        <strain evidence="5">SGP5-SGP5p</strain>
        <tissue evidence="5">Aerial part</tissue>
    </source>
</reference>
<evidence type="ECO:0000313" key="5">
    <source>
        <dbReference type="EMBL" id="KAJ8435363.1"/>
    </source>
</evidence>
<dbReference type="EMBL" id="JAKOGI010000420">
    <property type="protein sequence ID" value="KAJ8435363.1"/>
    <property type="molecule type" value="Genomic_DNA"/>
</dbReference>
<dbReference type="InterPro" id="IPR034088">
    <property type="entry name" value="Pla_a_1-like"/>
</dbReference>
<dbReference type="PANTHER" id="PTHR36710:SF15">
    <property type="entry name" value="INVERTASE INHIBITOR"/>
    <property type="match status" value="1"/>
</dbReference>
<evidence type="ECO:0000256" key="2">
    <source>
        <dbReference type="ARBA" id="ARBA00023157"/>
    </source>
</evidence>
<evidence type="ECO:0000259" key="4">
    <source>
        <dbReference type="SMART" id="SM00856"/>
    </source>
</evidence>
<organism evidence="5 6">
    <name type="scientific">Carnegiea gigantea</name>
    <dbReference type="NCBI Taxonomy" id="171969"/>
    <lineage>
        <taxon>Eukaryota</taxon>
        <taxon>Viridiplantae</taxon>
        <taxon>Streptophyta</taxon>
        <taxon>Embryophyta</taxon>
        <taxon>Tracheophyta</taxon>
        <taxon>Spermatophyta</taxon>
        <taxon>Magnoliopsida</taxon>
        <taxon>eudicotyledons</taxon>
        <taxon>Gunneridae</taxon>
        <taxon>Pentapetalae</taxon>
        <taxon>Caryophyllales</taxon>
        <taxon>Cactineae</taxon>
        <taxon>Cactaceae</taxon>
        <taxon>Cactoideae</taxon>
        <taxon>Echinocereeae</taxon>
        <taxon>Carnegiea</taxon>
    </lineage>
</organism>
<evidence type="ECO:0000313" key="6">
    <source>
        <dbReference type="Proteomes" id="UP001153076"/>
    </source>
</evidence>
<dbReference type="CDD" id="cd15795">
    <property type="entry name" value="PMEI-Pla_a_1_like"/>
    <property type="match status" value="1"/>
</dbReference>
<feature type="domain" description="Pectinesterase inhibitor" evidence="4">
    <location>
        <begin position="1"/>
        <end position="105"/>
    </location>
</feature>
<dbReference type="InterPro" id="IPR006501">
    <property type="entry name" value="Pectinesterase_inhib_dom"/>
</dbReference>
<dbReference type="InterPro" id="IPR035513">
    <property type="entry name" value="Invertase/methylesterase_inhib"/>
</dbReference>
<dbReference type="OrthoDB" id="1902988at2759"/>
<dbReference type="SUPFAM" id="SSF101148">
    <property type="entry name" value="Plant invertase/pectin methylesterase inhibitor"/>
    <property type="match status" value="1"/>
</dbReference>
<evidence type="ECO:0000256" key="3">
    <source>
        <dbReference type="ARBA" id="ARBA00038471"/>
    </source>
</evidence>
<accession>A0A9Q1K2R3</accession>
<gene>
    <name evidence="5" type="ORF">Cgig2_024350</name>
</gene>
<dbReference type="GO" id="GO:0004857">
    <property type="term" value="F:enzyme inhibitor activity"/>
    <property type="evidence" value="ECO:0007669"/>
    <property type="project" value="InterPro"/>
</dbReference>
<dbReference type="InterPro" id="IPR052421">
    <property type="entry name" value="PCW_Enzyme_Inhibitor"/>
</dbReference>
<keyword evidence="2" id="KW-1015">Disulfide bond</keyword>
<dbReference type="AlphaFoldDB" id="A0A9Q1K2R3"/>
<dbReference type="Pfam" id="PF04043">
    <property type="entry name" value="PMEI"/>
    <property type="match status" value="1"/>
</dbReference>
<dbReference type="NCBIfam" id="TIGR01614">
    <property type="entry name" value="PME_inhib"/>
    <property type="match status" value="1"/>
</dbReference>
<keyword evidence="6" id="KW-1185">Reference proteome</keyword>
<dbReference type="PANTHER" id="PTHR36710">
    <property type="entry name" value="PECTINESTERASE INHIBITOR-LIKE"/>
    <property type="match status" value="1"/>
</dbReference>
<evidence type="ECO:0000256" key="1">
    <source>
        <dbReference type="ARBA" id="ARBA00022729"/>
    </source>
</evidence>